<dbReference type="InterPro" id="IPR017853">
    <property type="entry name" value="GH"/>
</dbReference>
<dbReference type="GO" id="GO:0005576">
    <property type="term" value="C:extracellular region"/>
    <property type="evidence" value="ECO:0007669"/>
    <property type="project" value="TreeGrafter"/>
</dbReference>
<comment type="catalytic activity">
    <reaction evidence="1">
        <text>Hydrolysis of (1-&gt;3)-beta-D-glucosidic linkages in (1-&gt;3)-beta-D-glucans.</text>
        <dbReference type="EC" id="3.2.1.39"/>
    </reaction>
</comment>
<evidence type="ECO:0000313" key="8">
    <source>
        <dbReference type="EMBL" id="CAF9936183.1"/>
    </source>
</evidence>
<dbReference type="GO" id="GO:0042973">
    <property type="term" value="F:glucan endo-1,3-beta-D-glucosidase activity"/>
    <property type="evidence" value="ECO:0007669"/>
    <property type="project" value="UniProtKB-EC"/>
</dbReference>
<gene>
    <name evidence="8" type="ORF">ALECFALPRED_006725</name>
</gene>
<accession>A0A8H3G420</accession>
<keyword evidence="7" id="KW-0732">Signal</keyword>
<feature type="signal peptide" evidence="7">
    <location>
        <begin position="1"/>
        <end position="20"/>
    </location>
</feature>
<dbReference type="EMBL" id="CAJPDR010000435">
    <property type="protein sequence ID" value="CAF9936183.1"/>
    <property type="molecule type" value="Genomic_DNA"/>
</dbReference>
<evidence type="ECO:0000256" key="1">
    <source>
        <dbReference type="ARBA" id="ARBA00000382"/>
    </source>
</evidence>
<name>A0A8H3G420_9LECA</name>
<reference evidence="8" key="1">
    <citation type="submission" date="2021-03" db="EMBL/GenBank/DDBJ databases">
        <authorList>
            <person name="Tagirdzhanova G."/>
        </authorList>
    </citation>
    <scope>NUCLEOTIDE SEQUENCE</scope>
</reference>
<dbReference type="EC" id="3.2.1.39" evidence="4"/>
<keyword evidence="9" id="KW-1185">Reference proteome</keyword>
<dbReference type="GO" id="GO:0009277">
    <property type="term" value="C:fungal-type cell wall"/>
    <property type="evidence" value="ECO:0007669"/>
    <property type="project" value="TreeGrafter"/>
</dbReference>
<comment type="caution">
    <text evidence="8">The sequence shown here is derived from an EMBL/GenBank/DDBJ whole genome shotgun (WGS) entry which is preliminary data.</text>
</comment>
<dbReference type="InterPro" id="IPR050732">
    <property type="entry name" value="Beta-glucan_modifiers"/>
</dbReference>
<evidence type="ECO:0000256" key="5">
    <source>
        <dbReference type="ARBA" id="ARBA00022801"/>
    </source>
</evidence>
<evidence type="ECO:0000313" key="9">
    <source>
        <dbReference type="Proteomes" id="UP000664203"/>
    </source>
</evidence>
<evidence type="ECO:0000256" key="4">
    <source>
        <dbReference type="ARBA" id="ARBA00012780"/>
    </source>
</evidence>
<sequence length="341" mass="35279">MRLNPLYVAALITFIPSTLAQWGGGGHRHRTSSTTTSTTTTPAPAQDTGSTTPSTSDTPPPPSTGGAHKGFNYGATTNSAGTDFQTEFAAAQALSGTSGFNSARLYTMIENGTTDTPSTAFQAAINTGTTLLLGIWCSSGQTIVTNELNALAAAMKQFPKLDSLVVGISVGSEDLYRETSGTGAGASAATLLTYISQTRTAMTSAGVSWQLGHVDTANVWQGSDGASVIDKIDWIGADVYPYYSSGSPSSLSDFTSGMSVIPNTKPVWVTETGWPTSGTFSGTSSVASTGNAETYWKTVGCGHLFGATNTWWYTFYDGDVSLPFAVSPSAGGTSPKYSLAC</sequence>
<dbReference type="PANTHER" id="PTHR16631:SF13">
    <property type="entry name" value="GLUCAN ENDO-1,3-BETA-GLUCOSIDASE EGLC-RELATED"/>
    <property type="match status" value="1"/>
</dbReference>
<evidence type="ECO:0000256" key="7">
    <source>
        <dbReference type="SAM" id="SignalP"/>
    </source>
</evidence>
<dbReference type="GO" id="GO:0009986">
    <property type="term" value="C:cell surface"/>
    <property type="evidence" value="ECO:0007669"/>
    <property type="project" value="TreeGrafter"/>
</dbReference>
<dbReference type="Proteomes" id="UP000664203">
    <property type="component" value="Unassembled WGS sequence"/>
</dbReference>
<evidence type="ECO:0000256" key="3">
    <source>
        <dbReference type="ARBA" id="ARBA00008773"/>
    </source>
</evidence>
<dbReference type="SUPFAM" id="SSF51445">
    <property type="entry name" value="(Trans)glycosidases"/>
    <property type="match status" value="1"/>
</dbReference>
<dbReference type="AlphaFoldDB" id="A0A8H3G420"/>
<keyword evidence="5" id="KW-0378">Hydrolase</keyword>
<feature type="region of interest" description="Disordered" evidence="6">
    <location>
        <begin position="21"/>
        <end position="74"/>
    </location>
</feature>
<evidence type="ECO:0000256" key="2">
    <source>
        <dbReference type="ARBA" id="ARBA00004196"/>
    </source>
</evidence>
<feature type="chain" id="PRO_5034074589" description="glucan endo-1,3-beta-D-glucosidase" evidence="7">
    <location>
        <begin position="21"/>
        <end position="341"/>
    </location>
</feature>
<organism evidence="8 9">
    <name type="scientific">Alectoria fallacina</name>
    <dbReference type="NCBI Taxonomy" id="1903189"/>
    <lineage>
        <taxon>Eukaryota</taxon>
        <taxon>Fungi</taxon>
        <taxon>Dikarya</taxon>
        <taxon>Ascomycota</taxon>
        <taxon>Pezizomycotina</taxon>
        <taxon>Lecanoromycetes</taxon>
        <taxon>OSLEUM clade</taxon>
        <taxon>Lecanoromycetidae</taxon>
        <taxon>Lecanorales</taxon>
        <taxon>Lecanorineae</taxon>
        <taxon>Parmeliaceae</taxon>
        <taxon>Alectoria</taxon>
    </lineage>
</organism>
<comment type="subcellular location">
    <subcellularLocation>
        <location evidence="2">Cell envelope</location>
    </subcellularLocation>
</comment>
<dbReference type="GO" id="GO:0071555">
    <property type="term" value="P:cell wall organization"/>
    <property type="evidence" value="ECO:0007669"/>
    <property type="project" value="TreeGrafter"/>
</dbReference>
<dbReference type="OrthoDB" id="77201at2759"/>
<evidence type="ECO:0000256" key="6">
    <source>
        <dbReference type="SAM" id="MobiDB-lite"/>
    </source>
</evidence>
<dbReference type="Gene3D" id="3.20.20.80">
    <property type="entry name" value="Glycosidases"/>
    <property type="match status" value="1"/>
</dbReference>
<protein>
    <recommendedName>
        <fullName evidence="4">glucan endo-1,3-beta-D-glucosidase</fullName>
        <ecNumber evidence="4">3.2.1.39</ecNumber>
    </recommendedName>
</protein>
<dbReference type="PANTHER" id="PTHR16631">
    <property type="entry name" value="GLUCAN 1,3-BETA-GLUCOSIDASE"/>
    <property type="match status" value="1"/>
</dbReference>
<feature type="compositionally biased region" description="Low complexity" evidence="6">
    <location>
        <begin position="32"/>
        <end position="57"/>
    </location>
</feature>
<comment type="similarity">
    <text evidence="3">Belongs to the glycosyl hydrolase 17 family.</text>
</comment>
<proteinExistence type="inferred from homology"/>